<dbReference type="GO" id="GO:0016020">
    <property type="term" value="C:membrane"/>
    <property type="evidence" value="ECO:0007669"/>
    <property type="project" value="UniProtKB-SubCell"/>
</dbReference>
<evidence type="ECO:0000313" key="5">
    <source>
        <dbReference type="EMBL" id="KDQ61310.1"/>
    </source>
</evidence>
<reference evidence="6" key="1">
    <citation type="journal article" date="2014" name="Proc. Natl. Acad. Sci. U.S.A.">
        <title>Extensive sampling of basidiomycete genomes demonstrates inadequacy of the white-rot/brown-rot paradigm for wood decay fungi.</title>
        <authorList>
            <person name="Riley R."/>
            <person name="Salamov A.A."/>
            <person name="Brown D.W."/>
            <person name="Nagy L.G."/>
            <person name="Floudas D."/>
            <person name="Held B.W."/>
            <person name="Levasseur A."/>
            <person name="Lombard V."/>
            <person name="Morin E."/>
            <person name="Otillar R."/>
            <person name="Lindquist E.A."/>
            <person name="Sun H."/>
            <person name="LaButti K.M."/>
            <person name="Schmutz J."/>
            <person name="Jabbour D."/>
            <person name="Luo H."/>
            <person name="Baker S.E."/>
            <person name="Pisabarro A.G."/>
            <person name="Walton J.D."/>
            <person name="Blanchette R.A."/>
            <person name="Henrissat B."/>
            <person name="Martin F."/>
            <person name="Cullen D."/>
            <person name="Hibbett D.S."/>
            <person name="Grigoriev I.V."/>
        </authorList>
    </citation>
    <scope>NUCLEOTIDE SEQUENCE [LARGE SCALE GENOMIC DNA]</scope>
    <source>
        <strain evidence="6">MUCL 33604</strain>
    </source>
</reference>
<evidence type="ECO:0000256" key="2">
    <source>
        <dbReference type="ARBA" id="ARBA00006727"/>
    </source>
</evidence>
<feature type="transmembrane region" description="Helical" evidence="3">
    <location>
        <begin position="349"/>
        <end position="372"/>
    </location>
</feature>
<keyword evidence="3" id="KW-0472">Membrane</keyword>
<accession>A0A067Q583</accession>
<feature type="transmembrane region" description="Helical" evidence="3">
    <location>
        <begin position="325"/>
        <end position="343"/>
    </location>
</feature>
<dbReference type="SUPFAM" id="SSF103473">
    <property type="entry name" value="MFS general substrate transporter"/>
    <property type="match status" value="1"/>
</dbReference>
<sequence>MESKTSDEPRVDDRDADELTVQNVQVVDYLAKEKEGIQSPITIMRTDDEPPDGGTKAWLIVLGSLTMNFSTFGFINAWGTFQAYYEQTLLPGTSPSAIAWIGSIQYSLVFLPGLVSGRLFDLGYFRIPLLVASLIHLAATFLIAECKEYWQFLLCQGIALGLASGAMFGPTQGIIAHWFKKRRQTALGITAVGSSIGGTVFPIVFRNLVGKIGFPWTIRVIGFILFFTIGIANMCLRRRLPPVNISGGLFNWKAFKSAPFTIYVFTCFVAFLGLYTVLTYIDISAVSVGISPDFAPYLVSIANASSALGRLLGGFLADRVGGINIMVPFTMVAGIMTYVWPFAHSQSSYIIVAIIYGLTSGVYVSLLIAPILALGETGDVGRRVGMTMTIQAFGALAGPPISGAINGATHGFTAVGIYAGTMIMFSVALMLTVRYLVLRRLWGKF</sequence>
<dbReference type="GO" id="GO:0022857">
    <property type="term" value="F:transmembrane transporter activity"/>
    <property type="evidence" value="ECO:0007669"/>
    <property type="project" value="InterPro"/>
</dbReference>
<evidence type="ECO:0000313" key="6">
    <source>
        <dbReference type="Proteomes" id="UP000027265"/>
    </source>
</evidence>
<dbReference type="InterPro" id="IPR011701">
    <property type="entry name" value="MFS"/>
</dbReference>
<dbReference type="EMBL" id="KL197713">
    <property type="protein sequence ID" value="KDQ61310.1"/>
    <property type="molecule type" value="Genomic_DNA"/>
</dbReference>
<comment type="similarity">
    <text evidence="2">Belongs to the major facilitator superfamily. Monocarboxylate porter (TC 2.A.1.13) family.</text>
</comment>
<keyword evidence="3" id="KW-0812">Transmembrane</keyword>
<feature type="transmembrane region" description="Helical" evidence="3">
    <location>
        <begin position="57"/>
        <end position="77"/>
    </location>
</feature>
<feature type="transmembrane region" description="Helical" evidence="3">
    <location>
        <begin position="97"/>
        <end position="115"/>
    </location>
</feature>
<feature type="transmembrane region" description="Helical" evidence="3">
    <location>
        <begin position="216"/>
        <end position="236"/>
    </location>
</feature>
<dbReference type="HOGENOM" id="CLU_001265_1_1_1"/>
<feature type="transmembrane region" description="Helical" evidence="3">
    <location>
        <begin position="257"/>
        <end position="278"/>
    </location>
</feature>
<feature type="transmembrane region" description="Helical" evidence="3">
    <location>
        <begin position="384"/>
        <end position="405"/>
    </location>
</feature>
<feature type="transmembrane region" description="Helical" evidence="3">
    <location>
        <begin position="127"/>
        <end position="144"/>
    </location>
</feature>
<evidence type="ECO:0000256" key="3">
    <source>
        <dbReference type="SAM" id="Phobius"/>
    </source>
</evidence>
<feature type="transmembrane region" description="Helical" evidence="3">
    <location>
        <begin position="417"/>
        <end position="437"/>
    </location>
</feature>
<keyword evidence="3" id="KW-1133">Transmembrane helix</keyword>
<gene>
    <name evidence="5" type="ORF">JAAARDRAFT_32317</name>
</gene>
<keyword evidence="6" id="KW-1185">Reference proteome</keyword>
<evidence type="ECO:0000259" key="4">
    <source>
        <dbReference type="PROSITE" id="PS50850"/>
    </source>
</evidence>
<protein>
    <recommendedName>
        <fullName evidence="4">Major facilitator superfamily (MFS) profile domain-containing protein</fullName>
    </recommendedName>
</protein>
<proteinExistence type="inferred from homology"/>
<feature type="transmembrane region" description="Helical" evidence="3">
    <location>
        <begin position="294"/>
        <end position="313"/>
    </location>
</feature>
<dbReference type="Pfam" id="PF07690">
    <property type="entry name" value="MFS_1"/>
    <property type="match status" value="1"/>
</dbReference>
<dbReference type="PANTHER" id="PTHR11360">
    <property type="entry name" value="MONOCARBOXYLATE TRANSPORTER"/>
    <property type="match status" value="1"/>
</dbReference>
<dbReference type="AlphaFoldDB" id="A0A067Q583"/>
<dbReference type="InterPro" id="IPR050327">
    <property type="entry name" value="Proton-linked_MCT"/>
</dbReference>
<evidence type="ECO:0000256" key="1">
    <source>
        <dbReference type="ARBA" id="ARBA00004141"/>
    </source>
</evidence>
<organism evidence="5 6">
    <name type="scientific">Jaapia argillacea MUCL 33604</name>
    <dbReference type="NCBI Taxonomy" id="933084"/>
    <lineage>
        <taxon>Eukaryota</taxon>
        <taxon>Fungi</taxon>
        <taxon>Dikarya</taxon>
        <taxon>Basidiomycota</taxon>
        <taxon>Agaricomycotina</taxon>
        <taxon>Agaricomycetes</taxon>
        <taxon>Agaricomycetidae</taxon>
        <taxon>Jaapiales</taxon>
        <taxon>Jaapiaceae</taxon>
        <taxon>Jaapia</taxon>
    </lineage>
</organism>
<dbReference type="InterPro" id="IPR036259">
    <property type="entry name" value="MFS_trans_sf"/>
</dbReference>
<dbReference type="OrthoDB" id="6509908at2759"/>
<feature type="domain" description="Major facilitator superfamily (MFS) profile" evidence="4">
    <location>
        <begin position="259"/>
        <end position="445"/>
    </location>
</feature>
<dbReference type="PANTHER" id="PTHR11360:SF234">
    <property type="entry name" value="MFS-TYPE TRANSPORTER DBAD-RELATED"/>
    <property type="match status" value="1"/>
</dbReference>
<comment type="subcellular location">
    <subcellularLocation>
        <location evidence="1">Membrane</location>
        <topology evidence="1">Multi-pass membrane protein</topology>
    </subcellularLocation>
</comment>
<dbReference type="Proteomes" id="UP000027265">
    <property type="component" value="Unassembled WGS sequence"/>
</dbReference>
<dbReference type="Gene3D" id="1.20.1250.20">
    <property type="entry name" value="MFS general substrate transporter like domains"/>
    <property type="match status" value="2"/>
</dbReference>
<dbReference type="STRING" id="933084.A0A067Q583"/>
<dbReference type="PROSITE" id="PS50850">
    <property type="entry name" value="MFS"/>
    <property type="match status" value="1"/>
</dbReference>
<dbReference type="InParanoid" id="A0A067Q583"/>
<feature type="transmembrane region" description="Helical" evidence="3">
    <location>
        <begin position="186"/>
        <end position="204"/>
    </location>
</feature>
<feature type="transmembrane region" description="Helical" evidence="3">
    <location>
        <begin position="150"/>
        <end position="179"/>
    </location>
</feature>
<name>A0A067Q583_9AGAM</name>
<dbReference type="InterPro" id="IPR020846">
    <property type="entry name" value="MFS_dom"/>
</dbReference>
<dbReference type="CDD" id="cd17352">
    <property type="entry name" value="MFS_MCT_SLC16"/>
    <property type="match status" value="1"/>
</dbReference>